<evidence type="ECO:0000256" key="5">
    <source>
        <dbReference type="ARBA" id="ARBA00022777"/>
    </source>
</evidence>
<dbReference type="AlphaFoldDB" id="A0A4V3ALQ9"/>
<keyword evidence="3" id="KW-0808">Transferase</keyword>
<evidence type="ECO:0000256" key="2">
    <source>
        <dbReference type="ARBA" id="ARBA00005983"/>
    </source>
</evidence>
<dbReference type="RefSeq" id="WP_133404690.1">
    <property type="nucleotide sequence ID" value="NZ_SMTK01000005.1"/>
</dbReference>
<dbReference type="SUPFAM" id="SSF111331">
    <property type="entry name" value="NAD kinase/diacylglycerol kinase-like"/>
    <property type="match status" value="1"/>
</dbReference>
<dbReference type="Pfam" id="PF00781">
    <property type="entry name" value="DAGK_cat"/>
    <property type="match status" value="1"/>
</dbReference>
<keyword evidence="5 10" id="KW-0418">Kinase</keyword>
<keyword evidence="7" id="KW-0443">Lipid metabolism</keyword>
<dbReference type="OrthoDB" id="142078at2"/>
<dbReference type="InterPro" id="IPR016064">
    <property type="entry name" value="NAD/diacylglycerol_kinase_sf"/>
</dbReference>
<comment type="caution">
    <text evidence="10">The sequence shown here is derived from an EMBL/GenBank/DDBJ whole genome shotgun (WGS) entry which is preliminary data.</text>
</comment>
<dbReference type="EMBL" id="SMTK01000005">
    <property type="protein sequence ID" value="TDK24006.1"/>
    <property type="molecule type" value="Genomic_DNA"/>
</dbReference>
<dbReference type="Gene3D" id="2.60.200.40">
    <property type="match status" value="1"/>
</dbReference>
<dbReference type="GO" id="GO:0005524">
    <property type="term" value="F:ATP binding"/>
    <property type="evidence" value="ECO:0007669"/>
    <property type="project" value="UniProtKB-KW"/>
</dbReference>
<keyword evidence="11" id="KW-1185">Reference proteome</keyword>
<dbReference type="PROSITE" id="PS50146">
    <property type="entry name" value="DAGK"/>
    <property type="match status" value="1"/>
</dbReference>
<evidence type="ECO:0000256" key="4">
    <source>
        <dbReference type="ARBA" id="ARBA00022741"/>
    </source>
</evidence>
<name>A0A4V3ALQ9_9MICC</name>
<dbReference type="InterPro" id="IPR045540">
    <property type="entry name" value="YegS/DAGK_C"/>
</dbReference>
<organism evidence="10 11">
    <name type="scientific">Arthrobacter crusticola</name>
    <dbReference type="NCBI Taxonomy" id="2547960"/>
    <lineage>
        <taxon>Bacteria</taxon>
        <taxon>Bacillati</taxon>
        <taxon>Actinomycetota</taxon>
        <taxon>Actinomycetes</taxon>
        <taxon>Micrococcales</taxon>
        <taxon>Micrococcaceae</taxon>
        <taxon>Arthrobacter</taxon>
    </lineage>
</organism>
<evidence type="ECO:0000256" key="6">
    <source>
        <dbReference type="ARBA" id="ARBA00022840"/>
    </source>
</evidence>
<dbReference type="Pfam" id="PF19279">
    <property type="entry name" value="YegS_C"/>
    <property type="match status" value="1"/>
</dbReference>
<dbReference type="Gene3D" id="3.40.50.10330">
    <property type="entry name" value="Probable inorganic polyphosphate/atp-NAD kinase, domain 1"/>
    <property type="match status" value="1"/>
</dbReference>
<accession>A0A4V3ALQ9</accession>
<dbReference type="PANTHER" id="PTHR12358">
    <property type="entry name" value="SPHINGOSINE KINASE"/>
    <property type="match status" value="1"/>
</dbReference>
<protein>
    <submittedName>
        <fullName evidence="10">Diacylglycerol kinase family lipid kinase</fullName>
    </submittedName>
</protein>
<comment type="cofactor">
    <cofactor evidence="1">
        <name>Mg(2+)</name>
        <dbReference type="ChEBI" id="CHEBI:18420"/>
    </cofactor>
</comment>
<dbReference type="GO" id="GO:0016301">
    <property type="term" value="F:kinase activity"/>
    <property type="evidence" value="ECO:0007669"/>
    <property type="project" value="UniProtKB-KW"/>
</dbReference>
<keyword evidence="7" id="KW-0594">Phospholipid biosynthesis</keyword>
<dbReference type="PANTHER" id="PTHR12358:SF54">
    <property type="entry name" value="SPHINGOSINE KINASE RELATED PROTEIN"/>
    <property type="match status" value="1"/>
</dbReference>
<reference evidence="10 11" key="1">
    <citation type="submission" date="2019-03" db="EMBL/GenBank/DDBJ databases">
        <title>Arthrobacter sp. nov., an bacterium isolated from biocrust in Mu Us Desert.</title>
        <authorList>
            <person name="Lixiong L."/>
        </authorList>
    </citation>
    <scope>NUCLEOTIDE SEQUENCE [LARGE SCALE GENOMIC DNA]</scope>
    <source>
        <strain evidence="10 11">SLN-3</strain>
    </source>
</reference>
<evidence type="ECO:0000313" key="11">
    <source>
        <dbReference type="Proteomes" id="UP000295411"/>
    </source>
</evidence>
<feature type="domain" description="DAGKc" evidence="9">
    <location>
        <begin position="9"/>
        <end position="137"/>
    </location>
</feature>
<evidence type="ECO:0000259" key="9">
    <source>
        <dbReference type="PROSITE" id="PS50146"/>
    </source>
</evidence>
<keyword evidence="8" id="KW-1208">Phospholipid metabolism</keyword>
<dbReference type="GO" id="GO:0008654">
    <property type="term" value="P:phospholipid biosynthetic process"/>
    <property type="evidence" value="ECO:0007669"/>
    <property type="project" value="UniProtKB-KW"/>
</dbReference>
<evidence type="ECO:0000256" key="7">
    <source>
        <dbReference type="ARBA" id="ARBA00023209"/>
    </source>
</evidence>
<proteinExistence type="inferred from homology"/>
<evidence type="ECO:0000256" key="8">
    <source>
        <dbReference type="ARBA" id="ARBA00023264"/>
    </source>
</evidence>
<keyword evidence="6" id="KW-0067">ATP-binding</keyword>
<dbReference type="InterPro" id="IPR001206">
    <property type="entry name" value="Diacylglycerol_kinase_cat_dom"/>
</dbReference>
<evidence type="ECO:0000256" key="1">
    <source>
        <dbReference type="ARBA" id="ARBA00001946"/>
    </source>
</evidence>
<dbReference type="Proteomes" id="UP000295411">
    <property type="component" value="Unassembled WGS sequence"/>
</dbReference>
<dbReference type="InterPro" id="IPR050187">
    <property type="entry name" value="Lipid_Phosphate_FormReg"/>
</dbReference>
<keyword evidence="7" id="KW-0444">Lipid biosynthesis</keyword>
<evidence type="ECO:0000256" key="3">
    <source>
        <dbReference type="ARBA" id="ARBA00022679"/>
    </source>
</evidence>
<dbReference type="InterPro" id="IPR017438">
    <property type="entry name" value="ATP-NAD_kinase_N"/>
</dbReference>
<sequence>MSVPPGAAPAPPRALLIVNPTSGRGRSLRFRAGVRSALAGQGYDVVEHVTRDLADARAAAATAGPGSLVASLGGDGLHGAVAAGLRGTSAVLLALGGGRGNDTVRRLGLPVNPVRAVRSMSALSVRPLDLGCVNGVPFLGVAHIGFDGLAAELANAARVGLGPLSYLAGGVRALLAWKGVGFEVEVDGDREEFRGWFVAVGNVGQYGGGIRIAPDAAADDGLLDVVRLRGGGRVRLVSVFLRAFRGAHLTQSGVASSRGRLVRLTAAPGLNVYADGELVGPVPAEITLLPSAVLVLVPRSSPALRENQAEAPGRPRAGAGG</sequence>
<evidence type="ECO:0000313" key="10">
    <source>
        <dbReference type="EMBL" id="TDK24006.1"/>
    </source>
</evidence>
<keyword evidence="4" id="KW-0547">Nucleotide-binding</keyword>
<comment type="similarity">
    <text evidence="2">Belongs to the diacylglycerol/lipid kinase family.</text>
</comment>
<gene>
    <name evidence="10" type="ORF">E2F48_14555</name>
</gene>